<protein>
    <submittedName>
        <fullName evidence="1">Uncharacterized protein</fullName>
    </submittedName>
</protein>
<evidence type="ECO:0000313" key="2">
    <source>
        <dbReference type="Proteomes" id="UP001428341"/>
    </source>
</evidence>
<dbReference type="EMBL" id="JBCGBO010000003">
    <property type="protein sequence ID" value="KAK9215882.1"/>
    <property type="molecule type" value="Genomic_DNA"/>
</dbReference>
<gene>
    <name evidence="1" type="ORF">WN944_007888</name>
</gene>
<dbReference type="PANTHER" id="PTHR34365">
    <property type="entry name" value="ENOLASE (DUF1399)"/>
    <property type="match status" value="1"/>
</dbReference>
<dbReference type="Proteomes" id="UP001428341">
    <property type="component" value="Unassembled WGS sequence"/>
</dbReference>
<keyword evidence="2" id="KW-1185">Reference proteome</keyword>
<sequence length="359" mass="39354">MGRITVDVLMNMKAVNCISNGLTSEGIWYYHRFNPVGYKADCEKLLFGKILCHLYPLFLLRVFTGSKLKIWGTKCAVQLMTLTLSVWHSHQLLPDDYCKDLREETFGSRYLKAGALFKGNVPSPPATNMNQLDTVSGKVVLSNDNESMIQLSQRMLVESRQRNGSGFVGLRPINLCIALGFASPVPAPYVLRLIPRHSKDWACVVDEAGNEGFNKYRVSDITKSAETLVLAEFYGKGWSSMNSGCFNFKENRMKMTALLHPAQSAGVLSYLINKSKSYFLLRNEVAGEDAAAGRFECNHEHVNMKSSCSSPCGGYVNCSDAALAASTEILSRVQFVGLVAGVLVAAIAVVAAPPEKSLA</sequence>
<dbReference type="InterPro" id="IPR009836">
    <property type="entry name" value="GRDP-like"/>
</dbReference>
<proteinExistence type="predicted"/>
<reference evidence="1 2" key="1">
    <citation type="submission" date="2024-05" db="EMBL/GenBank/DDBJ databases">
        <title>Haplotype-resolved chromosome-level genome assembly of Huyou (Citrus changshanensis).</title>
        <authorList>
            <person name="Miao C."/>
            <person name="Chen W."/>
            <person name="Wu Y."/>
            <person name="Wang L."/>
            <person name="Zhao S."/>
            <person name="Grierson D."/>
            <person name="Xu C."/>
            <person name="Chen K."/>
        </authorList>
    </citation>
    <scope>NUCLEOTIDE SEQUENCE [LARGE SCALE GENOMIC DNA]</scope>
    <source>
        <strain evidence="1">01-14</strain>
        <tissue evidence="1">Leaf</tissue>
    </source>
</reference>
<name>A0AAP0QYF2_9ROSI</name>
<evidence type="ECO:0000313" key="1">
    <source>
        <dbReference type="EMBL" id="KAK9215882.1"/>
    </source>
</evidence>
<dbReference type="AlphaFoldDB" id="A0AAP0QYF2"/>
<accession>A0AAP0QYF2</accession>
<organism evidence="1 2">
    <name type="scientific">Citrus x changshan-huyou</name>
    <dbReference type="NCBI Taxonomy" id="2935761"/>
    <lineage>
        <taxon>Eukaryota</taxon>
        <taxon>Viridiplantae</taxon>
        <taxon>Streptophyta</taxon>
        <taxon>Embryophyta</taxon>
        <taxon>Tracheophyta</taxon>
        <taxon>Spermatophyta</taxon>
        <taxon>Magnoliopsida</taxon>
        <taxon>eudicotyledons</taxon>
        <taxon>Gunneridae</taxon>
        <taxon>Pentapetalae</taxon>
        <taxon>rosids</taxon>
        <taxon>malvids</taxon>
        <taxon>Sapindales</taxon>
        <taxon>Rutaceae</taxon>
        <taxon>Aurantioideae</taxon>
        <taxon>Citrus</taxon>
    </lineage>
</organism>
<comment type="caution">
    <text evidence="1">The sequence shown here is derived from an EMBL/GenBank/DDBJ whole genome shotgun (WGS) entry which is preliminary data.</text>
</comment>
<dbReference type="PANTHER" id="PTHR34365:SF15">
    <property type="entry name" value="GLYCINE-RICH DOMAIN-CONTAINING PROTEIN 1"/>
    <property type="match status" value="1"/>
</dbReference>